<dbReference type="GO" id="GO:0048666">
    <property type="term" value="P:neuron development"/>
    <property type="evidence" value="ECO:0007669"/>
    <property type="project" value="UniProtKB-ARBA"/>
</dbReference>
<evidence type="ECO:0000313" key="7">
    <source>
        <dbReference type="Proteomes" id="UP001487740"/>
    </source>
</evidence>
<accession>A0AAW0SUS3</accession>
<dbReference type="SMART" id="SM00225">
    <property type="entry name" value="BTB"/>
    <property type="match status" value="1"/>
</dbReference>
<dbReference type="InterPro" id="IPR000210">
    <property type="entry name" value="BTB/POZ_dom"/>
</dbReference>
<keyword evidence="2" id="KW-0862">Zinc</keyword>
<dbReference type="PRINTS" id="PR01217">
    <property type="entry name" value="PRICHEXTENSN"/>
</dbReference>
<dbReference type="PROSITE" id="PS50097">
    <property type="entry name" value="BTB"/>
    <property type="match status" value="1"/>
</dbReference>
<feature type="compositionally biased region" description="Basic and acidic residues" evidence="3">
    <location>
        <begin position="167"/>
        <end position="181"/>
    </location>
</feature>
<dbReference type="AlphaFoldDB" id="A0AAW0SUS3"/>
<feature type="compositionally biased region" description="Pro residues" evidence="3">
    <location>
        <begin position="453"/>
        <end position="471"/>
    </location>
</feature>
<protein>
    <submittedName>
        <fullName evidence="6">Uncharacterized protein</fullName>
    </submittedName>
</protein>
<keyword evidence="1" id="KW-0539">Nucleus</keyword>
<dbReference type="InterPro" id="IPR011333">
    <property type="entry name" value="SKP1/BTB/POZ_sf"/>
</dbReference>
<feature type="domain" description="C2H2-type" evidence="5">
    <location>
        <begin position="299"/>
        <end position="326"/>
    </location>
</feature>
<dbReference type="GO" id="GO:0003006">
    <property type="term" value="P:developmental process involved in reproduction"/>
    <property type="evidence" value="ECO:0007669"/>
    <property type="project" value="UniProtKB-ARBA"/>
</dbReference>
<feature type="domain" description="BTB" evidence="4">
    <location>
        <begin position="32"/>
        <end position="97"/>
    </location>
</feature>
<sequence>MGSEQHYSLRWNDYTVKIVTAFQSLRDEEDFVDVTVACDGHSYSAHKMVLSACSPYFRSLLRANPCQHPIVILKDVGHVELERLLEFMYNGEVSIAQDQLAAFLKTAENLKIRGLAGSSDEMDQAGVSDYVHRPDVSYSYSSSSALGGGVTSDRSSPSAGYAPSQSSKDDEMVGEGYHRGDSPPAKRRKRSSAPAATSAAGHADSTPASHTTEGVAGDSSVEVDSGGTMGGGGLSGDDDGRLDRREMKSEPAGALVVAWATLAGEGGGVGGGVARPLVGLADGRGDDGGGGGGAGSRLYPCPECDKVFRHPRSYYQHQHVHRGTHSCPGCRKLFSRRWDLLRHLNKNKYGCPARWREGGRHPPYHNSLSLSALASAAAVAATSQDALPPGDPPDLPLPLEAPLQAAWGLASAAAEAHDAHTQEPPATTATPGTASPPPRPARHHHHHHLTHARPPPTPPSQALHPPVPLPQCPSLLQCPSFPSHTPTPRPPPRRAIPHCPVPCYAPRPGATPRRREGGGRRTSRHRQGRRHTRAAGSVCPLSSLPHLPDPPPTRTVKTPQREGRRS</sequence>
<feature type="compositionally biased region" description="Basic residues" evidence="3">
    <location>
        <begin position="521"/>
        <end position="533"/>
    </location>
</feature>
<feature type="compositionally biased region" description="Low complexity" evidence="3">
    <location>
        <begin position="472"/>
        <end position="484"/>
    </location>
</feature>
<evidence type="ECO:0000256" key="3">
    <source>
        <dbReference type="SAM" id="MobiDB-lite"/>
    </source>
</evidence>
<dbReference type="SUPFAM" id="SSF54695">
    <property type="entry name" value="POZ domain"/>
    <property type="match status" value="1"/>
</dbReference>
<feature type="compositionally biased region" description="Low complexity" evidence="3">
    <location>
        <begin position="422"/>
        <end position="433"/>
    </location>
</feature>
<dbReference type="InterPro" id="IPR013087">
    <property type="entry name" value="Znf_C2H2_type"/>
</dbReference>
<dbReference type="GO" id="GO:0005634">
    <property type="term" value="C:nucleus"/>
    <property type="evidence" value="ECO:0007669"/>
    <property type="project" value="TreeGrafter"/>
</dbReference>
<dbReference type="SMART" id="SM00355">
    <property type="entry name" value="ZnF_C2H2"/>
    <property type="match status" value="2"/>
</dbReference>
<dbReference type="InterPro" id="IPR051095">
    <property type="entry name" value="Dros_DevTransReg"/>
</dbReference>
<dbReference type="Gene3D" id="3.30.710.10">
    <property type="entry name" value="Potassium Channel Kv1.1, Chain A"/>
    <property type="match status" value="1"/>
</dbReference>
<dbReference type="PANTHER" id="PTHR23110">
    <property type="entry name" value="BTB DOMAIN TRANSCRIPTION FACTOR"/>
    <property type="match status" value="1"/>
</dbReference>
<evidence type="ECO:0000259" key="4">
    <source>
        <dbReference type="PROSITE" id="PS50097"/>
    </source>
</evidence>
<proteinExistence type="predicted"/>
<gene>
    <name evidence="6" type="ORF">O3P69_018746</name>
</gene>
<keyword evidence="7" id="KW-1185">Reference proteome</keyword>
<dbReference type="PROSITE" id="PS50157">
    <property type="entry name" value="ZINC_FINGER_C2H2_2"/>
    <property type="match status" value="1"/>
</dbReference>
<dbReference type="PROSITE" id="PS00028">
    <property type="entry name" value="ZINC_FINGER_C2H2_1"/>
    <property type="match status" value="1"/>
</dbReference>
<name>A0AAW0SUS3_SCYPA</name>
<feature type="region of interest" description="Disordered" evidence="3">
    <location>
        <begin position="409"/>
        <end position="566"/>
    </location>
</feature>
<feature type="compositionally biased region" description="Basic residues" evidence="3">
    <location>
        <begin position="440"/>
        <end position="451"/>
    </location>
</feature>
<dbReference type="EMBL" id="JARAKH010000046">
    <property type="protein sequence ID" value="KAK8378022.1"/>
    <property type="molecule type" value="Genomic_DNA"/>
</dbReference>
<reference evidence="6 7" key="1">
    <citation type="submission" date="2023-03" db="EMBL/GenBank/DDBJ databases">
        <title>High-quality genome of Scylla paramamosain provides insights in environmental adaptation.</title>
        <authorList>
            <person name="Zhang L."/>
        </authorList>
    </citation>
    <scope>NUCLEOTIDE SEQUENCE [LARGE SCALE GENOMIC DNA]</scope>
    <source>
        <strain evidence="6">LZ_2023a</strain>
        <tissue evidence="6">Muscle</tissue>
    </source>
</reference>
<keyword evidence="2" id="KW-0479">Metal-binding</keyword>
<dbReference type="PANTHER" id="PTHR23110:SF98">
    <property type="entry name" value="PRE-LOLA-G, ISOFORM C-RELATED"/>
    <property type="match status" value="1"/>
</dbReference>
<dbReference type="GO" id="GO:0048513">
    <property type="term" value="P:animal organ development"/>
    <property type="evidence" value="ECO:0007669"/>
    <property type="project" value="UniProtKB-ARBA"/>
</dbReference>
<organism evidence="6 7">
    <name type="scientific">Scylla paramamosain</name>
    <name type="common">Mud crab</name>
    <dbReference type="NCBI Taxonomy" id="85552"/>
    <lineage>
        <taxon>Eukaryota</taxon>
        <taxon>Metazoa</taxon>
        <taxon>Ecdysozoa</taxon>
        <taxon>Arthropoda</taxon>
        <taxon>Crustacea</taxon>
        <taxon>Multicrustacea</taxon>
        <taxon>Malacostraca</taxon>
        <taxon>Eumalacostraca</taxon>
        <taxon>Eucarida</taxon>
        <taxon>Decapoda</taxon>
        <taxon>Pleocyemata</taxon>
        <taxon>Brachyura</taxon>
        <taxon>Eubrachyura</taxon>
        <taxon>Portunoidea</taxon>
        <taxon>Portunidae</taxon>
        <taxon>Portuninae</taxon>
        <taxon>Scylla</taxon>
    </lineage>
</organism>
<evidence type="ECO:0000259" key="5">
    <source>
        <dbReference type="PROSITE" id="PS50157"/>
    </source>
</evidence>
<dbReference type="SUPFAM" id="SSF57667">
    <property type="entry name" value="beta-beta-alpha zinc fingers"/>
    <property type="match status" value="1"/>
</dbReference>
<dbReference type="Gene3D" id="3.30.160.60">
    <property type="entry name" value="Classic Zinc Finger"/>
    <property type="match status" value="1"/>
</dbReference>
<evidence type="ECO:0000256" key="1">
    <source>
        <dbReference type="ARBA" id="ARBA00023242"/>
    </source>
</evidence>
<evidence type="ECO:0000313" key="6">
    <source>
        <dbReference type="EMBL" id="KAK8378022.1"/>
    </source>
</evidence>
<dbReference type="Proteomes" id="UP001487740">
    <property type="component" value="Unassembled WGS sequence"/>
</dbReference>
<evidence type="ECO:0000256" key="2">
    <source>
        <dbReference type="PROSITE-ProRule" id="PRU00042"/>
    </source>
</evidence>
<dbReference type="GO" id="GO:0008270">
    <property type="term" value="F:zinc ion binding"/>
    <property type="evidence" value="ECO:0007669"/>
    <property type="project" value="UniProtKB-KW"/>
</dbReference>
<keyword evidence="2" id="KW-0863">Zinc-finger</keyword>
<feature type="compositionally biased region" description="Polar residues" evidence="3">
    <location>
        <begin position="152"/>
        <end position="166"/>
    </location>
</feature>
<dbReference type="CDD" id="cd18315">
    <property type="entry name" value="BTB_POZ_BAB-like"/>
    <property type="match status" value="1"/>
</dbReference>
<feature type="region of interest" description="Disordered" evidence="3">
    <location>
        <begin position="142"/>
        <end position="244"/>
    </location>
</feature>
<comment type="caution">
    <text evidence="6">The sequence shown here is derived from an EMBL/GenBank/DDBJ whole genome shotgun (WGS) entry which is preliminary data.</text>
</comment>
<dbReference type="GO" id="GO:0006357">
    <property type="term" value="P:regulation of transcription by RNA polymerase II"/>
    <property type="evidence" value="ECO:0007669"/>
    <property type="project" value="TreeGrafter"/>
</dbReference>
<dbReference type="Pfam" id="PF00651">
    <property type="entry name" value="BTB"/>
    <property type="match status" value="1"/>
</dbReference>
<feature type="compositionally biased region" description="Low complexity" evidence="3">
    <location>
        <begin position="534"/>
        <end position="546"/>
    </location>
</feature>
<dbReference type="InterPro" id="IPR036236">
    <property type="entry name" value="Znf_C2H2_sf"/>
</dbReference>